<proteinExistence type="predicted"/>
<dbReference type="InterPro" id="IPR051971">
    <property type="entry name" value="E3_ubiquitin-PDZ_ligase"/>
</dbReference>
<evidence type="ECO:0000313" key="2">
    <source>
        <dbReference type="Ensembl" id="ENSPCEP00000009303.1"/>
    </source>
</evidence>
<dbReference type="AlphaFoldDB" id="A0A8C8RQC9"/>
<dbReference type="Ensembl" id="ENSPCET00000009630.1">
    <property type="protein sequence ID" value="ENSPCEP00000009303.1"/>
    <property type="gene ID" value="ENSPCEG00000007453.1"/>
</dbReference>
<accession>A0A8C8RQC9</accession>
<feature type="region of interest" description="Disordered" evidence="1">
    <location>
        <begin position="52"/>
        <end position="71"/>
    </location>
</feature>
<dbReference type="Proteomes" id="UP000694393">
    <property type="component" value="Unplaced"/>
</dbReference>
<organism evidence="2 3">
    <name type="scientific">Pelusios castaneus</name>
    <name type="common">West African mud turtle</name>
    <dbReference type="NCBI Taxonomy" id="367368"/>
    <lineage>
        <taxon>Eukaryota</taxon>
        <taxon>Metazoa</taxon>
        <taxon>Chordata</taxon>
        <taxon>Craniata</taxon>
        <taxon>Vertebrata</taxon>
        <taxon>Euteleostomi</taxon>
        <taxon>Archelosauria</taxon>
        <taxon>Testudinata</taxon>
        <taxon>Testudines</taxon>
        <taxon>Pleurodira</taxon>
        <taxon>Pelomedusidae</taxon>
        <taxon>Pelusios</taxon>
    </lineage>
</organism>
<evidence type="ECO:0008006" key="4">
    <source>
        <dbReference type="Google" id="ProtNLM"/>
    </source>
</evidence>
<reference evidence="2" key="1">
    <citation type="submission" date="2025-08" db="UniProtKB">
        <authorList>
            <consortium name="Ensembl"/>
        </authorList>
    </citation>
    <scope>IDENTIFICATION</scope>
</reference>
<reference evidence="2" key="2">
    <citation type="submission" date="2025-09" db="UniProtKB">
        <authorList>
            <consortium name="Ensembl"/>
        </authorList>
    </citation>
    <scope>IDENTIFICATION</scope>
</reference>
<protein>
    <recommendedName>
        <fullName evidence="4">PDZ domain-containing protein</fullName>
    </recommendedName>
</protein>
<evidence type="ECO:0000313" key="3">
    <source>
        <dbReference type="Proteomes" id="UP000694393"/>
    </source>
</evidence>
<keyword evidence="3" id="KW-1185">Reference proteome</keyword>
<dbReference type="PANTHER" id="PTHR15545:SF4">
    <property type="entry name" value="PDZ DOMAIN-CONTAINING PROTEIN 4"/>
    <property type="match status" value="1"/>
</dbReference>
<sequence>MGCNMCVAHNPEEQYKVMLQVNGKELSRLSHEQTLEALRCSKEPLVIQVLRRSPRSRGSGDGGILPVDPATLVDSGTQTDITFEHLVALGRLRPPSPPAVTLETYGIPELGGPDCPGEEGLGVGADSQCFCPPD</sequence>
<evidence type="ECO:0000256" key="1">
    <source>
        <dbReference type="SAM" id="MobiDB-lite"/>
    </source>
</evidence>
<dbReference type="PANTHER" id="PTHR15545">
    <property type="entry name" value="PDZ DOMAIN CONTAINING RING FINGER PROTEIN 3, 4"/>
    <property type="match status" value="1"/>
</dbReference>
<name>A0A8C8RQC9_9SAUR</name>